<dbReference type="PANTHER" id="PTHR33619">
    <property type="entry name" value="POLYSACCHARIDE EXPORT PROTEIN GFCE-RELATED"/>
    <property type="match status" value="1"/>
</dbReference>
<dbReference type="InterPro" id="IPR049712">
    <property type="entry name" value="Poly_export"/>
</dbReference>
<dbReference type="Pfam" id="PF02563">
    <property type="entry name" value="Poly_export"/>
    <property type="match status" value="1"/>
</dbReference>
<evidence type="ECO:0000259" key="2">
    <source>
        <dbReference type="Pfam" id="PF02563"/>
    </source>
</evidence>
<dbReference type="HOGENOM" id="CLU_038343_2_1_5"/>
<protein>
    <submittedName>
        <fullName evidence="4">Polysaccharide export outer membrane protein</fullName>
    </submittedName>
</protein>
<dbReference type="InterPro" id="IPR019554">
    <property type="entry name" value="Soluble_ligand-bd"/>
</dbReference>
<sequence length="247" mass="25514">MPDEFAGISHGMNRPTDSRNRMLATIMACALLGACSTVEDAPKGEAAYAAIPPAPAVGADYRISPDDILRIQVYHEPGLSLEDAQVTAAGMVRMPLIGDVSIAGLSASEASDVIAGRLGDRYLVSPQVTVFVKKAVGRRITVDGEVREPGLFPLDGRLGLQQAVALAKGPTRLASLSRIVVVRQSDGQRKAAMFDLGAIRKGEAPDPEILPGDTIIVGLSRAKAALGGALLALPAVGAGFVALDGGL</sequence>
<dbReference type="InterPro" id="IPR003715">
    <property type="entry name" value="Poly_export_N"/>
</dbReference>
<organism evidence="4 5">
    <name type="scientific">Sphingobium indicum (strain DSM 16413 / CCM 7287 / MTCC 6362 / UT26 / NBRC 101211 / UT26S)</name>
    <name type="common">Sphingobium japonicum</name>
    <dbReference type="NCBI Taxonomy" id="452662"/>
    <lineage>
        <taxon>Bacteria</taxon>
        <taxon>Pseudomonadati</taxon>
        <taxon>Pseudomonadota</taxon>
        <taxon>Alphaproteobacteria</taxon>
        <taxon>Sphingomonadales</taxon>
        <taxon>Sphingomonadaceae</taxon>
        <taxon>Sphingobium</taxon>
    </lineage>
</organism>
<evidence type="ECO:0000313" key="4">
    <source>
        <dbReference type="EMBL" id="BAI97051.1"/>
    </source>
</evidence>
<gene>
    <name evidence="4" type="primary">gumB</name>
    <name evidence="4" type="ordered locus">SJA_C1-22170</name>
</gene>
<dbReference type="EMBL" id="AP010803">
    <property type="protein sequence ID" value="BAI97051.1"/>
    <property type="molecule type" value="Genomic_DNA"/>
</dbReference>
<dbReference type="eggNOG" id="COG1596">
    <property type="taxonomic scope" value="Bacteria"/>
</dbReference>
<name>D4Z369_SPHIU</name>
<evidence type="ECO:0000313" key="5">
    <source>
        <dbReference type="Proteomes" id="UP000007753"/>
    </source>
</evidence>
<dbReference type="STRING" id="452662.SJA_C1-22170"/>
<dbReference type="KEGG" id="sjp:SJA_C1-22170"/>
<dbReference type="GO" id="GO:0015159">
    <property type="term" value="F:polysaccharide transmembrane transporter activity"/>
    <property type="evidence" value="ECO:0007669"/>
    <property type="project" value="InterPro"/>
</dbReference>
<dbReference type="Proteomes" id="UP000007753">
    <property type="component" value="Chromosome 1"/>
</dbReference>
<keyword evidence="1" id="KW-0732">Signal</keyword>
<keyword evidence="5" id="KW-1185">Reference proteome</keyword>
<dbReference type="PANTHER" id="PTHR33619:SF3">
    <property type="entry name" value="POLYSACCHARIDE EXPORT PROTEIN GFCE-RELATED"/>
    <property type="match status" value="1"/>
</dbReference>
<dbReference type="AlphaFoldDB" id="D4Z369"/>
<feature type="domain" description="Soluble ligand binding" evidence="3">
    <location>
        <begin position="140"/>
        <end position="187"/>
    </location>
</feature>
<dbReference type="Pfam" id="PF10531">
    <property type="entry name" value="SLBB"/>
    <property type="match status" value="1"/>
</dbReference>
<dbReference type="Gene3D" id="3.10.560.10">
    <property type="entry name" value="Outer membrane lipoprotein wza domain like"/>
    <property type="match status" value="1"/>
</dbReference>
<evidence type="ECO:0000256" key="1">
    <source>
        <dbReference type="ARBA" id="ARBA00022729"/>
    </source>
</evidence>
<accession>D4Z369</accession>
<proteinExistence type="predicted"/>
<evidence type="ECO:0000259" key="3">
    <source>
        <dbReference type="Pfam" id="PF10531"/>
    </source>
</evidence>
<feature type="domain" description="Polysaccharide export protein N-terminal" evidence="2">
    <location>
        <begin position="57"/>
        <end position="133"/>
    </location>
</feature>
<reference evidence="4 5" key="1">
    <citation type="journal article" date="2010" name="J. Bacteriol.">
        <title>Complete genome sequence of the representative gamma-hexachlorocyclohexane-degrading bacterium Sphingobium japonicum UT26.</title>
        <authorList>
            <person name="Nagata Y."/>
            <person name="Ohtsubo Y."/>
            <person name="Endo R."/>
            <person name="Ichikawa N."/>
            <person name="Ankai A."/>
            <person name="Oguchi A."/>
            <person name="Fukui S."/>
            <person name="Fujita N."/>
            <person name="Tsuda M."/>
        </authorList>
    </citation>
    <scope>NUCLEOTIDE SEQUENCE [LARGE SCALE GENOMIC DNA]</scope>
    <source>
        <strain evidence="5">DSM 16413 / CCM 7287 / MTCC 6362 / UT26 / NBRC 101211 / UT26S</strain>
    </source>
</reference>